<feature type="domain" description="Peptidase S54 rhomboid" evidence="8">
    <location>
        <begin position="68"/>
        <end position="221"/>
    </location>
</feature>
<evidence type="ECO:0000256" key="3">
    <source>
        <dbReference type="ARBA" id="ARBA00022692"/>
    </source>
</evidence>
<dbReference type="STRING" id="768670.Calni_1736"/>
<evidence type="ECO:0000256" key="4">
    <source>
        <dbReference type="ARBA" id="ARBA00022801"/>
    </source>
</evidence>
<organism evidence="9 10">
    <name type="scientific">Calditerrivibrio nitroreducens (strain DSM 19672 / NBRC 101217 / Yu37-1)</name>
    <dbReference type="NCBI Taxonomy" id="768670"/>
    <lineage>
        <taxon>Bacteria</taxon>
        <taxon>Pseudomonadati</taxon>
        <taxon>Deferribacterota</taxon>
        <taxon>Deferribacteres</taxon>
        <taxon>Deferribacterales</taxon>
        <taxon>Calditerrivibrionaceae</taxon>
    </lineage>
</organism>
<dbReference type="PANTHER" id="PTHR43731">
    <property type="entry name" value="RHOMBOID PROTEASE"/>
    <property type="match status" value="1"/>
</dbReference>
<feature type="transmembrane region" description="Helical" evidence="7">
    <location>
        <begin position="132"/>
        <end position="150"/>
    </location>
</feature>
<protein>
    <submittedName>
        <fullName evidence="9">Rhomboid family protein</fullName>
    </submittedName>
</protein>
<dbReference type="GO" id="GO:0004252">
    <property type="term" value="F:serine-type endopeptidase activity"/>
    <property type="evidence" value="ECO:0007669"/>
    <property type="project" value="InterPro"/>
</dbReference>
<dbReference type="Gene3D" id="1.20.1540.10">
    <property type="entry name" value="Rhomboid-like"/>
    <property type="match status" value="1"/>
</dbReference>
<feature type="transmembrane region" description="Helical" evidence="7">
    <location>
        <begin position="12"/>
        <end position="30"/>
    </location>
</feature>
<dbReference type="PANTHER" id="PTHR43731:SF14">
    <property type="entry name" value="PRESENILIN-ASSOCIATED RHOMBOID-LIKE PROTEIN, MITOCHONDRIAL"/>
    <property type="match status" value="1"/>
</dbReference>
<dbReference type="Proteomes" id="UP000007039">
    <property type="component" value="Chromosome"/>
</dbReference>
<evidence type="ECO:0000256" key="7">
    <source>
        <dbReference type="SAM" id="Phobius"/>
    </source>
</evidence>
<dbReference type="FunFam" id="1.20.1540.10:FF:000027">
    <property type="entry name" value="Rhomboid family intramembrane serine protease"/>
    <property type="match status" value="1"/>
</dbReference>
<evidence type="ECO:0000313" key="9">
    <source>
        <dbReference type="EMBL" id="ADR19642.1"/>
    </source>
</evidence>
<reference evidence="9 10" key="2">
    <citation type="journal article" date="2011" name="Stand. Genomic Sci.">
        <title>Complete genome sequence of Calditerrivibrio nitroreducens type strain (Yu37-1).</title>
        <authorList>
            <person name="Pitluck S."/>
            <person name="Sikorski J."/>
            <person name="Zeytun A."/>
            <person name="Lapidus A."/>
            <person name="Nolan M."/>
            <person name="Lucas S."/>
            <person name="Hammon N."/>
            <person name="Deshpande S."/>
            <person name="Cheng J.F."/>
            <person name="Tapia R."/>
            <person name="Han C."/>
            <person name="Goodwin L."/>
            <person name="Liolios K."/>
            <person name="Pagani I."/>
            <person name="Ivanova N."/>
            <person name="Mavromatis K."/>
            <person name="Pati A."/>
            <person name="Chen A."/>
            <person name="Palaniappan K."/>
            <person name="Hauser L."/>
            <person name="Chang Y.J."/>
            <person name="Jeffries C.D."/>
            <person name="Detter J.C."/>
            <person name="Brambilla E."/>
            <person name="Djao O.D."/>
            <person name="Rohde M."/>
            <person name="Spring S."/>
            <person name="Goker M."/>
            <person name="Woyke T."/>
            <person name="Bristow J."/>
            <person name="Eisen J.A."/>
            <person name="Markowitz V."/>
            <person name="Hugenholtz P."/>
            <person name="Kyrpides N.C."/>
            <person name="Klenk H.P."/>
            <person name="Land M."/>
        </authorList>
    </citation>
    <scope>NUCLEOTIDE SEQUENCE [LARGE SCALE GENOMIC DNA]</scope>
    <source>
        <strain evidence="10">DSM 19672 / NBRC 101217 / Yu37-1</strain>
    </source>
</reference>
<comment type="similarity">
    <text evidence="2">Belongs to the peptidase S54 family.</text>
</comment>
<proteinExistence type="inferred from homology"/>
<name>E4TFY6_CALNY</name>
<comment type="subcellular location">
    <subcellularLocation>
        <location evidence="1">Membrane</location>
        <topology evidence="1">Multi-pass membrane protein</topology>
    </subcellularLocation>
</comment>
<keyword evidence="3 7" id="KW-0812">Transmembrane</keyword>
<feature type="transmembrane region" description="Helical" evidence="7">
    <location>
        <begin position="76"/>
        <end position="96"/>
    </location>
</feature>
<sequence precursor="true">MIPIRDIIPRRDFPFVNYSIIVINILIFLYEVSLPEGLLNDFFYLFGLVPARFSHPEWAYFNGLYIDNYWPFFTNMFLHGSWFHLISNIWTLFIFGDNVEDRLGHFKYLIFYILSGLAASITHFIFNIDSTIPAIGASGAIAGVMGAYLIMFPYSRIVTLIPIFIIPFFIEIPAIIYLGIWFYTQIVSGTFSLMANQNAAGIAWWAHIGGFVFGMIAHIIFKKKKYRDFYPDEIYLKYFR</sequence>
<reference key="1">
    <citation type="submission" date="2010-11" db="EMBL/GenBank/DDBJ databases">
        <title>The complete genome of chromosome of Calditerrivibrio nitroreducens DSM 19672.</title>
        <authorList>
            <consortium name="US DOE Joint Genome Institute (JGI-PGF)"/>
            <person name="Lucas S."/>
            <person name="Copeland A."/>
            <person name="Lapidus A."/>
            <person name="Bruce D."/>
            <person name="Goodwin L."/>
            <person name="Pitluck S."/>
            <person name="Kyrpides N."/>
            <person name="Mavromatis K."/>
            <person name="Ivanova N."/>
            <person name="Mikhailova N."/>
            <person name="Zeytun A."/>
            <person name="Brettin T."/>
            <person name="Detter J.C."/>
            <person name="Tapia R."/>
            <person name="Han C."/>
            <person name="Land M."/>
            <person name="Hauser L."/>
            <person name="Markowitz V."/>
            <person name="Cheng J.-F."/>
            <person name="Hugenholtz P."/>
            <person name="Woyke T."/>
            <person name="Wu D."/>
            <person name="Spring S."/>
            <person name="Schroeder M."/>
            <person name="Brambilla E."/>
            <person name="Klenk H.-P."/>
            <person name="Eisen J.A."/>
        </authorList>
    </citation>
    <scope>NUCLEOTIDE SEQUENCE [LARGE SCALE GENOMIC DNA]</scope>
    <source>
        <strain>DSM 19672</strain>
    </source>
</reference>
<dbReference type="GO" id="GO:0016020">
    <property type="term" value="C:membrane"/>
    <property type="evidence" value="ECO:0007669"/>
    <property type="project" value="UniProtKB-SubCell"/>
</dbReference>
<dbReference type="MEROPS" id="S54.027"/>
<dbReference type="HOGENOM" id="CLU_055068_5_1_0"/>
<evidence type="ECO:0000256" key="5">
    <source>
        <dbReference type="ARBA" id="ARBA00022989"/>
    </source>
</evidence>
<dbReference type="SUPFAM" id="SSF144091">
    <property type="entry name" value="Rhomboid-like"/>
    <property type="match status" value="1"/>
</dbReference>
<keyword evidence="10" id="KW-1185">Reference proteome</keyword>
<dbReference type="InterPro" id="IPR035952">
    <property type="entry name" value="Rhomboid-like_sf"/>
</dbReference>
<keyword evidence="5 7" id="KW-1133">Transmembrane helix</keyword>
<dbReference type="AlphaFoldDB" id="E4TFY6"/>
<evidence type="ECO:0000256" key="6">
    <source>
        <dbReference type="ARBA" id="ARBA00023136"/>
    </source>
</evidence>
<feature type="transmembrane region" description="Helical" evidence="7">
    <location>
        <begin position="108"/>
        <end position="126"/>
    </location>
</feature>
<evidence type="ECO:0000256" key="1">
    <source>
        <dbReference type="ARBA" id="ARBA00004141"/>
    </source>
</evidence>
<evidence type="ECO:0000256" key="2">
    <source>
        <dbReference type="ARBA" id="ARBA00009045"/>
    </source>
</evidence>
<keyword evidence="4" id="KW-0378">Hydrolase</keyword>
<dbReference type="Pfam" id="PF01694">
    <property type="entry name" value="Rhomboid"/>
    <property type="match status" value="1"/>
</dbReference>
<feature type="transmembrane region" description="Helical" evidence="7">
    <location>
        <begin position="202"/>
        <end position="221"/>
    </location>
</feature>
<gene>
    <name evidence="9" type="ordered locus">Calni_1736</name>
</gene>
<dbReference type="InterPro" id="IPR022764">
    <property type="entry name" value="Peptidase_S54_rhomboid_dom"/>
</dbReference>
<evidence type="ECO:0000313" key="10">
    <source>
        <dbReference type="Proteomes" id="UP000007039"/>
    </source>
</evidence>
<dbReference type="RefSeq" id="WP_013451853.1">
    <property type="nucleotide sequence ID" value="NC_014758.1"/>
</dbReference>
<evidence type="ECO:0000259" key="8">
    <source>
        <dbReference type="Pfam" id="PF01694"/>
    </source>
</evidence>
<dbReference type="KEGG" id="cni:Calni_1736"/>
<feature type="transmembrane region" description="Helical" evidence="7">
    <location>
        <begin position="157"/>
        <end position="182"/>
    </location>
</feature>
<dbReference type="eggNOG" id="COG0705">
    <property type="taxonomic scope" value="Bacteria"/>
</dbReference>
<dbReference type="EMBL" id="CP002347">
    <property type="protein sequence ID" value="ADR19642.1"/>
    <property type="molecule type" value="Genomic_DNA"/>
</dbReference>
<keyword evidence="6 7" id="KW-0472">Membrane</keyword>
<dbReference type="OrthoDB" id="9778341at2"/>
<accession>E4TFY6</accession>
<dbReference type="InterPro" id="IPR050925">
    <property type="entry name" value="Rhomboid_protease_S54"/>
</dbReference>